<dbReference type="Pfam" id="PF00580">
    <property type="entry name" value="UvrD-helicase"/>
    <property type="match status" value="1"/>
</dbReference>
<dbReference type="PROSITE" id="PS51198">
    <property type="entry name" value="UVRD_HELICASE_ATP_BIND"/>
    <property type="match status" value="1"/>
</dbReference>
<dbReference type="SUPFAM" id="SSF52540">
    <property type="entry name" value="P-loop containing nucleoside triphosphate hydrolases"/>
    <property type="match status" value="1"/>
</dbReference>
<evidence type="ECO:0000256" key="1">
    <source>
        <dbReference type="ARBA" id="ARBA00022741"/>
    </source>
</evidence>
<dbReference type="InterPro" id="IPR035093">
    <property type="entry name" value="RelE/ParE_toxin_dom_sf"/>
</dbReference>
<dbReference type="Gene3D" id="3.40.50.300">
    <property type="entry name" value="P-loop containing nucleotide triphosphate hydrolases"/>
    <property type="match status" value="2"/>
</dbReference>
<protein>
    <recommendedName>
        <fullName evidence="7">DNA 3'-5' helicase</fullName>
        <ecNumber evidence="7">5.6.2.4</ecNumber>
    </recommendedName>
</protein>
<feature type="domain" description="UvrD-like helicase ATP-binding" evidence="10">
    <location>
        <begin position="226"/>
        <end position="505"/>
    </location>
</feature>
<dbReference type="Proteomes" id="UP000075635">
    <property type="component" value="Unassembled WGS sequence"/>
</dbReference>
<comment type="catalytic activity">
    <reaction evidence="8">
        <text>ATP + H2O = ADP + phosphate + H(+)</text>
        <dbReference type="Rhea" id="RHEA:13065"/>
        <dbReference type="ChEBI" id="CHEBI:15377"/>
        <dbReference type="ChEBI" id="CHEBI:15378"/>
        <dbReference type="ChEBI" id="CHEBI:30616"/>
        <dbReference type="ChEBI" id="CHEBI:43474"/>
        <dbReference type="ChEBI" id="CHEBI:456216"/>
        <dbReference type="EC" id="5.6.2.4"/>
    </reaction>
</comment>
<keyword evidence="3 9" id="KW-0347">Helicase</keyword>
<proteinExistence type="predicted"/>
<dbReference type="InterPro" id="IPR000212">
    <property type="entry name" value="DNA_helicase_UvrD/REP"/>
</dbReference>
<dbReference type="GO" id="GO:0005524">
    <property type="term" value="F:ATP binding"/>
    <property type="evidence" value="ECO:0007669"/>
    <property type="project" value="UniProtKB-UniRule"/>
</dbReference>
<feature type="binding site" evidence="9">
    <location>
        <begin position="247"/>
        <end position="254"/>
    </location>
    <ligand>
        <name>ATP</name>
        <dbReference type="ChEBI" id="CHEBI:30616"/>
    </ligand>
</feature>
<dbReference type="EMBL" id="JEMB01000764">
    <property type="protein sequence ID" value="KYF94069.1"/>
    <property type="molecule type" value="Genomic_DNA"/>
</dbReference>
<dbReference type="GO" id="GO:0000725">
    <property type="term" value="P:recombinational repair"/>
    <property type="evidence" value="ECO:0007669"/>
    <property type="project" value="TreeGrafter"/>
</dbReference>
<dbReference type="GO" id="GO:0043138">
    <property type="term" value="F:3'-5' DNA helicase activity"/>
    <property type="evidence" value="ECO:0007669"/>
    <property type="project" value="UniProtKB-EC"/>
</dbReference>
<keyword evidence="5" id="KW-0413">Isomerase</keyword>
<evidence type="ECO:0000256" key="4">
    <source>
        <dbReference type="ARBA" id="ARBA00022840"/>
    </source>
</evidence>
<comment type="caution">
    <text evidence="11">The sequence shown here is derived from an EMBL/GenBank/DDBJ whole genome shotgun (WGS) entry which is preliminary data.</text>
</comment>
<evidence type="ECO:0000256" key="8">
    <source>
        <dbReference type="ARBA" id="ARBA00048988"/>
    </source>
</evidence>
<dbReference type="InterPro" id="IPR027417">
    <property type="entry name" value="P-loop_NTPase"/>
</dbReference>
<dbReference type="InterPro" id="IPR014016">
    <property type="entry name" value="UvrD-like_ATP-bd"/>
</dbReference>
<sequence length="685" mass="75820">MKFLIADTFTKSLARLDAQSQGAIKQAAFDFQVNPASPGFKLHRLDRAKDKDFWSFRVNKDLRIIVHKSESSFALCYADHHDAAYAWAEARRLEVHPQTGAAQFVEVKERIEEVVRQVVRAAEGEPALFAKHETDYLLALGVPPQWLDAVRAVGESGIDKLLGHLPAEAAERLLQLACGEPVPRPVPITTQDPFEHPDAKRRFRVLDSHAELRRALDAPWEQWLVFLHPTQRAVVERKYKGPARVTGSAGTGKSVVAIHRAAHVLKADPGARVLLTTFTRTLAVRLGHSADLLLGNDTKERRRLEIDHLHKIARDIAAQATGKPVSVLDQDKLGALLETAKSRVAPSADTSLAFLKSEWNAIVDPWGIRSWPAYKGVSRAGRATPLGAKQRLSIWKIFEELQRLLAERRLTTWTGLCYMAAERLVDARPYDHVIADECQDFGPAELTLLRALAEPGPDDLFLCSDAGQRIYRAAVAWSSAGIDVRGRSTRLSINYRTTDQIRRFSDRILPEVMDEGDGEKEKRSTVSVLNGPHPEVQGFANAAKEAEGLAGLLQNLLASGYKPRDIALFARGERVLRDRVEPALAKAGITGHPLSDDQPPSATDVSVGTIHRAKGLEFKVVVVVGCDSGLVPPTYLQKDLVDEADREAFLEQERHLLYVACTRARERLVVTYSGTPSRWVVEPGG</sequence>
<keyword evidence="1 9" id="KW-0547">Nucleotide-binding</keyword>
<dbReference type="PANTHER" id="PTHR11070:SF45">
    <property type="entry name" value="DNA 3'-5' HELICASE"/>
    <property type="match status" value="1"/>
</dbReference>
<keyword evidence="4 9" id="KW-0067">ATP-binding</keyword>
<evidence type="ECO:0000256" key="9">
    <source>
        <dbReference type="PROSITE-ProRule" id="PRU00560"/>
    </source>
</evidence>
<evidence type="ECO:0000256" key="6">
    <source>
        <dbReference type="ARBA" id="ARBA00034617"/>
    </source>
</evidence>
<dbReference type="GO" id="GO:0016887">
    <property type="term" value="F:ATP hydrolysis activity"/>
    <property type="evidence" value="ECO:0007669"/>
    <property type="project" value="RHEA"/>
</dbReference>
<comment type="catalytic activity">
    <reaction evidence="6">
        <text>Couples ATP hydrolysis with the unwinding of duplex DNA by translocating in the 3'-5' direction.</text>
        <dbReference type="EC" id="5.6.2.4"/>
    </reaction>
</comment>
<dbReference type="InterPro" id="IPR014017">
    <property type="entry name" value="DNA_helicase_UvrD-like_C"/>
</dbReference>
<dbReference type="EC" id="5.6.2.4" evidence="7"/>
<organism evidence="11 12">
    <name type="scientific">Sorangium cellulosum</name>
    <name type="common">Polyangium cellulosum</name>
    <dbReference type="NCBI Taxonomy" id="56"/>
    <lineage>
        <taxon>Bacteria</taxon>
        <taxon>Pseudomonadati</taxon>
        <taxon>Myxococcota</taxon>
        <taxon>Polyangia</taxon>
        <taxon>Polyangiales</taxon>
        <taxon>Polyangiaceae</taxon>
        <taxon>Sorangium</taxon>
    </lineage>
</organism>
<gene>
    <name evidence="11" type="ORF">BE17_53430</name>
</gene>
<dbReference type="PANTHER" id="PTHR11070">
    <property type="entry name" value="UVRD / RECB / PCRA DNA HELICASE FAMILY MEMBER"/>
    <property type="match status" value="1"/>
</dbReference>
<evidence type="ECO:0000256" key="7">
    <source>
        <dbReference type="ARBA" id="ARBA00034808"/>
    </source>
</evidence>
<reference evidence="11 12" key="1">
    <citation type="submission" date="2014-02" db="EMBL/GenBank/DDBJ databases">
        <title>The small core and large imbalanced accessory genome model reveals a collaborative survival strategy of Sorangium cellulosum strains in nature.</title>
        <authorList>
            <person name="Han K."/>
            <person name="Peng R."/>
            <person name="Blom J."/>
            <person name="Li Y.-Z."/>
        </authorList>
    </citation>
    <scope>NUCLEOTIDE SEQUENCE [LARGE SCALE GENOMIC DNA]</scope>
    <source>
        <strain evidence="11 12">So0011-07</strain>
    </source>
</reference>
<dbReference type="AlphaFoldDB" id="A0A150SNP8"/>
<evidence type="ECO:0000256" key="5">
    <source>
        <dbReference type="ARBA" id="ARBA00023235"/>
    </source>
</evidence>
<evidence type="ECO:0000259" key="10">
    <source>
        <dbReference type="PROSITE" id="PS51198"/>
    </source>
</evidence>
<dbReference type="Pfam" id="PF13361">
    <property type="entry name" value="UvrD_C"/>
    <property type="match status" value="1"/>
</dbReference>
<evidence type="ECO:0000313" key="12">
    <source>
        <dbReference type="Proteomes" id="UP000075635"/>
    </source>
</evidence>
<dbReference type="GO" id="GO:0003677">
    <property type="term" value="F:DNA binding"/>
    <property type="evidence" value="ECO:0007669"/>
    <property type="project" value="InterPro"/>
</dbReference>
<accession>A0A150SNP8</accession>
<evidence type="ECO:0000256" key="3">
    <source>
        <dbReference type="ARBA" id="ARBA00022806"/>
    </source>
</evidence>
<evidence type="ECO:0000313" key="11">
    <source>
        <dbReference type="EMBL" id="KYF94069.1"/>
    </source>
</evidence>
<name>A0A150SNP8_SORCE</name>
<evidence type="ECO:0000256" key="2">
    <source>
        <dbReference type="ARBA" id="ARBA00022801"/>
    </source>
</evidence>
<dbReference type="SUPFAM" id="SSF143011">
    <property type="entry name" value="RelE-like"/>
    <property type="match status" value="1"/>
</dbReference>
<dbReference type="GO" id="GO:0005829">
    <property type="term" value="C:cytosol"/>
    <property type="evidence" value="ECO:0007669"/>
    <property type="project" value="TreeGrafter"/>
</dbReference>
<keyword evidence="2 9" id="KW-0378">Hydrolase</keyword>